<accession>A0ABS1JXB3</accession>
<name>A0ABS1JXB3_9BURK</name>
<sequence length="105" mass="11642">MKSTALVCLLAAALPLCAFARSKHHESDAEREFKQEKVCPSTGAIEARSCPGWKIGYFTPECAGGQRTKDNMHWITDEDARTIKAVQHKYCKSLKRKSKAAAPAY</sequence>
<feature type="signal peptide" evidence="1">
    <location>
        <begin position="1"/>
        <end position="20"/>
    </location>
</feature>
<feature type="chain" id="PRO_5046975200" evidence="1">
    <location>
        <begin position="21"/>
        <end position="105"/>
    </location>
</feature>
<dbReference type="EMBL" id="JAEQND010000019">
    <property type="protein sequence ID" value="MBL0428491.1"/>
    <property type="molecule type" value="Genomic_DNA"/>
</dbReference>
<evidence type="ECO:0000313" key="3">
    <source>
        <dbReference type="Proteomes" id="UP000622707"/>
    </source>
</evidence>
<gene>
    <name evidence="2" type="ORF">JI746_25525</name>
</gene>
<comment type="caution">
    <text evidence="2">The sequence shown here is derived from an EMBL/GenBank/DDBJ whole genome shotgun (WGS) entry which is preliminary data.</text>
</comment>
<dbReference type="RefSeq" id="WP_201693137.1">
    <property type="nucleotide sequence ID" value="NZ_JAEQND010000019.1"/>
</dbReference>
<protein>
    <submittedName>
        <fullName evidence="2">Uncharacterized protein</fullName>
    </submittedName>
</protein>
<proteinExistence type="predicted"/>
<organism evidence="2 3">
    <name type="scientific">Ramlibacter alkalitolerans</name>
    <dbReference type="NCBI Taxonomy" id="2039631"/>
    <lineage>
        <taxon>Bacteria</taxon>
        <taxon>Pseudomonadati</taxon>
        <taxon>Pseudomonadota</taxon>
        <taxon>Betaproteobacteria</taxon>
        <taxon>Burkholderiales</taxon>
        <taxon>Comamonadaceae</taxon>
        <taxon>Ramlibacter</taxon>
    </lineage>
</organism>
<evidence type="ECO:0000313" key="2">
    <source>
        <dbReference type="EMBL" id="MBL0428491.1"/>
    </source>
</evidence>
<dbReference type="Proteomes" id="UP000622707">
    <property type="component" value="Unassembled WGS sequence"/>
</dbReference>
<keyword evidence="1" id="KW-0732">Signal</keyword>
<evidence type="ECO:0000256" key="1">
    <source>
        <dbReference type="SAM" id="SignalP"/>
    </source>
</evidence>
<keyword evidence="3" id="KW-1185">Reference proteome</keyword>
<reference evidence="2 3" key="1">
    <citation type="journal article" date="2017" name="Int. J. Syst. Evol. Microbiol.">
        <title>Ramlibacter alkalitolerans sp. nov., alkali-tolerant bacterium isolated from soil of ginseng.</title>
        <authorList>
            <person name="Lee D.H."/>
            <person name="Cha C.J."/>
        </authorList>
    </citation>
    <scope>NUCLEOTIDE SEQUENCE [LARGE SCALE GENOMIC DNA]</scope>
    <source>
        <strain evidence="2 3">KACC 19305</strain>
    </source>
</reference>